<feature type="compositionally biased region" description="Acidic residues" evidence="1">
    <location>
        <begin position="53"/>
        <end position="62"/>
    </location>
</feature>
<evidence type="ECO:0000313" key="3">
    <source>
        <dbReference type="Proteomes" id="UP000615446"/>
    </source>
</evidence>
<dbReference type="AlphaFoldDB" id="A0A8H3KWR1"/>
<sequence>MLPDGTKIERLAPITLIPEGDDSSQSDDDISQYDNNFSQDDDDSFRADHDYNSDDEEDVPTPEETLDFFLSNKKTWILPSGNDFNDIVAKRISENAKMIDLSAHMKQWFLIEDREFIMKDYKALLQVSEMSDKECSFIKLVEDMVHKGKIDEAFKFCTEKHLSSGKNSYISKISKIYANFRHFGLQWGESFCLLSKCKDHIRGRKCD</sequence>
<gene>
    <name evidence="2" type="ORF">RCL2_000310800</name>
</gene>
<accession>A0A8H3KWR1</accession>
<name>A0A8H3KWR1_9GLOM</name>
<dbReference type="Proteomes" id="UP000615446">
    <property type="component" value="Unassembled WGS sequence"/>
</dbReference>
<evidence type="ECO:0000313" key="2">
    <source>
        <dbReference type="EMBL" id="GES75686.1"/>
    </source>
</evidence>
<feature type="region of interest" description="Disordered" evidence="1">
    <location>
        <begin position="1"/>
        <end position="62"/>
    </location>
</feature>
<proteinExistence type="predicted"/>
<protein>
    <submittedName>
        <fullName evidence="2">Uncharacterized protein</fullName>
    </submittedName>
</protein>
<feature type="compositionally biased region" description="Basic and acidic residues" evidence="1">
    <location>
        <begin position="1"/>
        <end position="10"/>
    </location>
</feature>
<organism evidence="2 3">
    <name type="scientific">Rhizophagus clarus</name>
    <dbReference type="NCBI Taxonomy" id="94130"/>
    <lineage>
        <taxon>Eukaryota</taxon>
        <taxon>Fungi</taxon>
        <taxon>Fungi incertae sedis</taxon>
        <taxon>Mucoromycota</taxon>
        <taxon>Glomeromycotina</taxon>
        <taxon>Glomeromycetes</taxon>
        <taxon>Glomerales</taxon>
        <taxon>Glomeraceae</taxon>
        <taxon>Rhizophagus</taxon>
    </lineage>
</organism>
<reference evidence="2" key="1">
    <citation type="submission" date="2019-10" db="EMBL/GenBank/DDBJ databases">
        <title>Conservation and host-specific expression of non-tandemly repeated heterogenous ribosome RNA gene in arbuscular mycorrhizal fungi.</title>
        <authorList>
            <person name="Maeda T."/>
            <person name="Kobayashi Y."/>
            <person name="Nakagawa T."/>
            <person name="Ezawa T."/>
            <person name="Yamaguchi K."/>
            <person name="Bino T."/>
            <person name="Nishimoto Y."/>
            <person name="Shigenobu S."/>
            <person name="Kawaguchi M."/>
        </authorList>
    </citation>
    <scope>NUCLEOTIDE SEQUENCE</scope>
    <source>
        <strain evidence="2">HR1</strain>
    </source>
</reference>
<dbReference type="EMBL" id="BLAL01000017">
    <property type="protein sequence ID" value="GES75686.1"/>
    <property type="molecule type" value="Genomic_DNA"/>
</dbReference>
<comment type="caution">
    <text evidence="2">The sequence shown here is derived from an EMBL/GenBank/DDBJ whole genome shotgun (WGS) entry which is preliminary data.</text>
</comment>
<feature type="compositionally biased region" description="Acidic residues" evidence="1">
    <location>
        <begin position="19"/>
        <end position="31"/>
    </location>
</feature>
<dbReference type="OrthoDB" id="2430677at2759"/>
<evidence type="ECO:0000256" key="1">
    <source>
        <dbReference type="SAM" id="MobiDB-lite"/>
    </source>
</evidence>